<evidence type="ECO:0000313" key="3">
    <source>
        <dbReference type="Proteomes" id="UP000799118"/>
    </source>
</evidence>
<reference evidence="2" key="1">
    <citation type="journal article" date="2019" name="Environ. Microbiol.">
        <title>Fungal ecological strategies reflected in gene transcription - a case study of two litter decomposers.</title>
        <authorList>
            <person name="Barbi F."/>
            <person name="Kohler A."/>
            <person name="Barry K."/>
            <person name="Baskaran P."/>
            <person name="Daum C."/>
            <person name="Fauchery L."/>
            <person name="Ihrmark K."/>
            <person name="Kuo A."/>
            <person name="LaButti K."/>
            <person name="Lipzen A."/>
            <person name="Morin E."/>
            <person name="Grigoriev I.V."/>
            <person name="Henrissat B."/>
            <person name="Lindahl B."/>
            <person name="Martin F."/>
        </authorList>
    </citation>
    <scope>NUCLEOTIDE SEQUENCE</scope>
    <source>
        <strain evidence="2">JB14</strain>
    </source>
</reference>
<keyword evidence="3" id="KW-1185">Reference proteome</keyword>
<sequence>MHFHFLLYLALSLVSITCAVPSPVQPRRGNDPTTITFTWDLGLGQPWVRGDHHKDWDPTPLALLLMRWVVNQEQVRSKLGFKRPLRGSTVYKIEGNKPFPYVEVLPNQQFRFYFEGGVTRCKADWCAGSVGIEFPKDYSATSPAYYVAEVEALGVSLRVPIPFDAEGLEKLGSQKQLQEIAYQHELYNALLAIQLGREPPKVNSNIIH</sequence>
<keyword evidence="1" id="KW-0732">Signal</keyword>
<dbReference type="AlphaFoldDB" id="A0A6A4HJ92"/>
<evidence type="ECO:0000256" key="1">
    <source>
        <dbReference type="SAM" id="SignalP"/>
    </source>
</evidence>
<gene>
    <name evidence="2" type="ORF">BT96DRAFT_921027</name>
</gene>
<feature type="signal peptide" evidence="1">
    <location>
        <begin position="1"/>
        <end position="19"/>
    </location>
</feature>
<evidence type="ECO:0000313" key="2">
    <source>
        <dbReference type="EMBL" id="KAE9398166.1"/>
    </source>
</evidence>
<dbReference type="EMBL" id="ML769487">
    <property type="protein sequence ID" value="KAE9398166.1"/>
    <property type="molecule type" value="Genomic_DNA"/>
</dbReference>
<protein>
    <submittedName>
        <fullName evidence="2">Uncharacterized protein</fullName>
    </submittedName>
</protein>
<feature type="chain" id="PRO_5025431039" evidence="1">
    <location>
        <begin position="20"/>
        <end position="208"/>
    </location>
</feature>
<organism evidence="2 3">
    <name type="scientific">Gymnopus androsaceus JB14</name>
    <dbReference type="NCBI Taxonomy" id="1447944"/>
    <lineage>
        <taxon>Eukaryota</taxon>
        <taxon>Fungi</taxon>
        <taxon>Dikarya</taxon>
        <taxon>Basidiomycota</taxon>
        <taxon>Agaricomycotina</taxon>
        <taxon>Agaricomycetes</taxon>
        <taxon>Agaricomycetidae</taxon>
        <taxon>Agaricales</taxon>
        <taxon>Marasmiineae</taxon>
        <taxon>Omphalotaceae</taxon>
        <taxon>Gymnopus</taxon>
    </lineage>
</organism>
<dbReference type="Proteomes" id="UP000799118">
    <property type="component" value="Unassembled WGS sequence"/>
</dbReference>
<proteinExistence type="predicted"/>
<name>A0A6A4HJ92_9AGAR</name>
<accession>A0A6A4HJ92</accession>